<dbReference type="OrthoDB" id="3269325at2759"/>
<dbReference type="AlphaFoldDB" id="A0A1C7LQ41"/>
<protein>
    <submittedName>
        <fullName evidence="1">Uncharacterized protein</fullName>
    </submittedName>
</protein>
<evidence type="ECO:0000313" key="2">
    <source>
        <dbReference type="Proteomes" id="UP000092993"/>
    </source>
</evidence>
<dbReference type="OMA" id="HSKMITI"/>
<dbReference type="EMBL" id="LUGG01000032">
    <property type="protein sequence ID" value="OBZ66127.1"/>
    <property type="molecule type" value="Genomic_DNA"/>
</dbReference>
<name>A0A1C7LQ41_GRIFR</name>
<accession>A0A1C7LQ41</accession>
<gene>
    <name evidence="1" type="ORF">A0H81_13905</name>
</gene>
<evidence type="ECO:0000313" key="1">
    <source>
        <dbReference type="EMBL" id="OBZ66127.1"/>
    </source>
</evidence>
<dbReference type="Proteomes" id="UP000092993">
    <property type="component" value="Unassembled WGS sequence"/>
</dbReference>
<sequence length="162" mass="18155">MKQCLVRSQYGMRHSKMITIPGVILILSILSDALKAGDSNSFIEMFFEDAFWRDILAFSWDYRSIRGTTAIRSFFDARAIISGLSVLNVAGDQFRAPILSSPFPDVSWIQFGFDLQISAAKGLGYARLVPTENGKWKAFTLLTTLESLNGVIEKALHFLHQC</sequence>
<comment type="caution">
    <text evidence="1">The sequence shown here is derived from an EMBL/GenBank/DDBJ whole genome shotgun (WGS) entry which is preliminary data.</text>
</comment>
<reference evidence="1 2" key="1">
    <citation type="submission" date="2016-03" db="EMBL/GenBank/DDBJ databases">
        <title>Whole genome sequencing of Grifola frondosa 9006-11.</title>
        <authorList>
            <person name="Min B."/>
            <person name="Park H."/>
            <person name="Kim J.-G."/>
            <person name="Cho H."/>
            <person name="Oh Y.-L."/>
            <person name="Kong W.-S."/>
            <person name="Choi I.-G."/>
        </authorList>
    </citation>
    <scope>NUCLEOTIDE SEQUENCE [LARGE SCALE GENOMIC DNA]</scope>
    <source>
        <strain evidence="1 2">9006-11</strain>
    </source>
</reference>
<dbReference type="STRING" id="5627.A0A1C7LQ41"/>
<organism evidence="1 2">
    <name type="scientific">Grifola frondosa</name>
    <name type="common">Maitake</name>
    <name type="synonym">Polyporus frondosus</name>
    <dbReference type="NCBI Taxonomy" id="5627"/>
    <lineage>
        <taxon>Eukaryota</taxon>
        <taxon>Fungi</taxon>
        <taxon>Dikarya</taxon>
        <taxon>Basidiomycota</taxon>
        <taxon>Agaricomycotina</taxon>
        <taxon>Agaricomycetes</taxon>
        <taxon>Polyporales</taxon>
        <taxon>Grifolaceae</taxon>
        <taxon>Grifola</taxon>
    </lineage>
</organism>
<keyword evidence="2" id="KW-1185">Reference proteome</keyword>
<proteinExistence type="predicted"/>